<evidence type="ECO:0000313" key="3">
    <source>
        <dbReference type="EMBL" id="CEA08564.1"/>
    </source>
</evidence>
<dbReference type="EMBL" id="LN483071">
    <property type="protein sequence ID" value="CEA08564.1"/>
    <property type="molecule type" value="Genomic_DNA"/>
</dbReference>
<keyword evidence="1" id="KW-1133">Transmembrane helix</keyword>
<organism evidence="3">
    <name type="scientific">Arthrobacter saudimassiliensis</name>
    <dbReference type="NCBI Taxonomy" id="1461584"/>
    <lineage>
        <taxon>Bacteria</taxon>
        <taxon>Bacillati</taxon>
        <taxon>Actinomycetota</taxon>
        <taxon>Actinomycetes</taxon>
        <taxon>Micrococcales</taxon>
        <taxon>Micrococcaceae</taxon>
        <taxon>Arthrobacter</taxon>
    </lineage>
</organism>
<keyword evidence="1" id="KW-0472">Membrane</keyword>
<reference evidence="3" key="1">
    <citation type="submission" date="2014-07" db="EMBL/GenBank/DDBJ databases">
        <authorList>
            <person name="Urmite Genomes Urmite Genomes"/>
        </authorList>
    </citation>
    <scope>NUCLEOTIDE SEQUENCE</scope>
    <source>
        <strain evidence="3">11W110_air</strain>
    </source>
</reference>
<keyword evidence="1" id="KW-0812">Transmembrane</keyword>
<protein>
    <recommendedName>
        <fullName evidence="2">PH domain-containing protein</fullName>
    </recommendedName>
</protein>
<dbReference type="InterPro" id="IPR001849">
    <property type="entry name" value="PH_domain"/>
</dbReference>
<feature type="domain" description="PH" evidence="2">
    <location>
        <begin position="1"/>
        <end position="32"/>
    </location>
</feature>
<dbReference type="PROSITE" id="PS50003">
    <property type="entry name" value="PH_DOMAIN"/>
    <property type="match status" value="1"/>
</dbReference>
<dbReference type="PATRIC" id="fig|1461584.3.peg.1894"/>
<accession>A0A078MQI6</accession>
<dbReference type="AlphaFoldDB" id="A0A078MQI6"/>
<name>A0A078MQI6_9MICC</name>
<evidence type="ECO:0000259" key="2">
    <source>
        <dbReference type="PROSITE" id="PS50003"/>
    </source>
</evidence>
<proteinExistence type="predicted"/>
<evidence type="ECO:0000256" key="1">
    <source>
        <dbReference type="SAM" id="Phobius"/>
    </source>
</evidence>
<feature type="transmembrane region" description="Helical" evidence="1">
    <location>
        <begin position="30"/>
        <end position="52"/>
    </location>
</feature>
<feature type="transmembrane region" description="Helical" evidence="1">
    <location>
        <begin position="113"/>
        <end position="132"/>
    </location>
</feature>
<feature type="transmembrane region" description="Helical" evidence="1">
    <location>
        <begin position="86"/>
        <end position="107"/>
    </location>
</feature>
<sequence length="162" mass="16527">MSTADGAPAAGFLAASGEERSPWLKVLKTALAWSGAVGAACAVAGLAAAGVSGLGSVAFAWVLIVAFFALSLLVGHLVGRNNPGGAMAMFVVVYGIKVVLFAAVLLFLGRPEWLESGWFLGAAVAATIAWQAGEIRAFSRVRFLLYDDAADASARPGSGREA</sequence>
<gene>
    <name evidence="3" type="ORF">BN1051_01919</name>
</gene>
<feature type="transmembrane region" description="Helical" evidence="1">
    <location>
        <begin position="58"/>
        <end position="79"/>
    </location>
</feature>